<reference evidence="1 2" key="1">
    <citation type="journal article" date="2015" name="Nature">
        <title>rRNA introns, odd ribosomes, and small enigmatic genomes across a large radiation of phyla.</title>
        <authorList>
            <person name="Brown C.T."/>
            <person name="Hug L.A."/>
            <person name="Thomas B.C."/>
            <person name="Sharon I."/>
            <person name="Castelle C.J."/>
            <person name="Singh A."/>
            <person name="Wilkins M.J."/>
            <person name="Williams K.H."/>
            <person name="Banfield J.F."/>
        </authorList>
    </citation>
    <scope>NUCLEOTIDE SEQUENCE [LARGE SCALE GENOMIC DNA]</scope>
</reference>
<comment type="caution">
    <text evidence="1">The sequence shown here is derived from an EMBL/GenBank/DDBJ whole genome shotgun (WGS) entry which is preliminary data.</text>
</comment>
<dbReference type="AlphaFoldDB" id="A0A0G0NH22"/>
<dbReference type="STRING" id="1618570.UT08_C0009G0013"/>
<organism evidence="1 2">
    <name type="scientific">Candidatus Woesebacteria bacterium GW2011_GWB1_38_8</name>
    <dbReference type="NCBI Taxonomy" id="1618570"/>
    <lineage>
        <taxon>Bacteria</taxon>
        <taxon>Candidatus Woeseibacteriota</taxon>
    </lineage>
</organism>
<proteinExistence type="predicted"/>
<dbReference type="Proteomes" id="UP000034081">
    <property type="component" value="Unassembled WGS sequence"/>
</dbReference>
<sequence length="161" mass="18267">MDINQINGQLIELDLIEEQDKIDRRFEANGLVGGGGHLRARARAGIKSQLLKELLTFNESPASSNTSDTYSKLINALPKQDDRLRTARRMSGLLARGGVVSPYSLSRCINHKIQKKTYKFDTYKGKVENIIYRTIRKYWKPMGFTVVPVNLPKTGYQLKPI</sequence>
<accession>A0A0G0NH22</accession>
<gene>
    <name evidence="1" type="ORF">UT08_C0009G0013</name>
</gene>
<name>A0A0G0NH22_9BACT</name>
<protein>
    <submittedName>
        <fullName evidence="1">Uncharacterized protein</fullName>
    </submittedName>
</protein>
<evidence type="ECO:0000313" key="1">
    <source>
        <dbReference type="EMBL" id="KKQ85179.1"/>
    </source>
</evidence>
<evidence type="ECO:0000313" key="2">
    <source>
        <dbReference type="Proteomes" id="UP000034081"/>
    </source>
</evidence>
<dbReference type="EMBL" id="LBVL01000009">
    <property type="protein sequence ID" value="KKQ85179.1"/>
    <property type="molecule type" value="Genomic_DNA"/>
</dbReference>